<proteinExistence type="predicted"/>
<evidence type="ECO:0000259" key="2">
    <source>
        <dbReference type="SMART" id="SM00954"/>
    </source>
</evidence>
<dbReference type="PANTHER" id="PTHR41773:SF1">
    <property type="entry name" value="RELA_SPOT DOMAIN-CONTAINING PROTEIN"/>
    <property type="match status" value="1"/>
</dbReference>
<feature type="domain" description="RelA/SpoT" evidence="2">
    <location>
        <begin position="46"/>
        <end position="190"/>
    </location>
</feature>
<dbReference type="PANTHER" id="PTHR41773">
    <property type="entry name" value="GTP PYROPHOSPHATASE-RELATED"/>
    <property type="match status" value="1"/>
</dbReference>
<protein>
    <recommendedName>
        <fullName evidence="2">RelA/SpoT domain-containing protein</fullName>
    </recommendedName>
</protein>
<dbReference type="EMBL" id="ML977322">
    <property type="protein sequence ID" value="KAF2115680.1"/>
    <property type="molecule type" value="Genomic_DNA"/>
</dbReference>
<dbReference type="InterPro" id="IPR043519">
    <property type="entry name" value="NT_sf"/>
</dbReference>
<dbReference type="OrthoDB" id="3787854at2759"/>
<gene>
    <name evidence="3" type="ORF">BDV96DRAFT_599255</name>
</gene>
<dbReference type="AlphaFoldDB" id="A0A6A5Z8C7"/>
<dbReference type="InterPro" id="IPR007685">
    <property type="entry name" value="RelA_SpoT"/>
</dbReference>
<evidence type="ECO:0000313" key="3">
    <source>
        <dbReference type="EMBL" id="KAF2115680.1"/>
    </source>
</evidence>
<feature type="region of interest" description="Disordered" evidence="1">
    <location>
        <begin position="557"/>
        <end position="608"/>
    </location>
</feature>
<organism evidence="3 4">
    <name type="scientific">Lophiotrema nucula</name>
    <dbReference type="NCBI Taxonomy" id="690887"/>
    <lineage>
        <taxon>Eukaryota</taxon>
        <taxon>Fungi</taxon>
        <taxon>Dikarya</taxon>
        <taxon>Ascomycota</taxon>
        <taxon>Pezizomycotina</taxon>
        <taxon>Dothideomycetes</taxon>
        <taxon>Pleosporomycetidae</taxon>
        <taxon>Pleosporales</taxon>
        <taxon>Lophiotremataceae</taxon>
        <taxon>Lophiotrema</taxon>
    </lineage>
</organism>
<dbReference type="Proteomes" id="UP000799770">
    <property type="component" value="Unassembled WGS sequence"/>
</dbReference>
<dbReference type="Pfam" id="PF04607">
    <property type="entry name" value="RelA_SpoT"/>
    <property type="match status" value="1"/>
</dbReference>
<sequence>MTGAVDKFVEAWAMEQYFWRALTTAAKTICEDEVQHRLKLKCNIFSRTKSQESIRGSIERRQKTRGTPYKTKKEIEQDMIDLSGIRIILTFPGDVHEVQQFLETAFDDVHRSFWGLDENGNTIVREEKGRFIGYRATHFVVKWKGSDEKCRYGTEKDHVGKKIEVQVTSTAMYAWQQAHHDLVYKQLQGNPSEEEGSLLEMINGLAHAGMMALTQLQTLSRRRIEESTRDFADEYEVGVWLKTHLKALLPFKSTIHAPFLERSAVLFDIMSLFDLRTPAKFQNALTWPPARSHAFRLDQDFAGILHETLSKEKDEDTWSEAFHNDPADWAIFRICVHSLEESDILLDLGNIEKARIKAFCFVNTINFALSEPLRHDFIKTIVQDVFSGYRTERDKRAAINSLFALVTENHLDGVAPQDDHSQQLVQEIELLWLNLLKCIIVKRSTFLCIALVLSLAGIAFLPREEQQLFWDEQASRFIVWPFTVGPDEPDITQSMGLEVASVSTNEQRKYKLEGLKWIRTRISLVLIIRGRGWRPPVDEDPAVANFASSWPLRRTKLITNPNRRETENSSPTKNNIERRIRSLRSPPEVFPSSSQPRESDASYTEPDFDSTLNATLSLRGKAEREFSFETFLKPKPARENVRYPSSLRRGLAAWRLRKSDQIRLPPYEQT</sequence>
<name>A0A6A5Z8C7_9PLEO</name>
<reference evidence="3" key="1">
    <citation type="journal article" date="2020" name="Stud. Mycol.">
        <title>101 Dothideomycetes genomes: a test case for predicting lifestyles and emergence of pathogens.</title>
        <authorList>
            <person name="Haridas S."/>
            <person name="Albert R."/>
            <person name="Binder M."/>
            <person name="Bloem J."/>
            <person name="Labutti K."/>
            <person name="Salamov A."/>
            <person name="Andreopoulos B."/>
            <person name="Baker S."/>
            <person name="Barry K."/>
            <person name="Bills G."/>
            <person name="Bluhm B."/>
            <person name="Cannon C."/>
            <person name="Castanera R."/>
            <person name="Culley D."/>
            <person name="Daum C."/>
            <person name="Ezra D."/>
            <person name="Gonzalez J."/>
            <person name="Henrissat B."/>
            <person name="Kuo A."/>
            <person name="Liang C."/>
            <person name="Lipzen A."/>
            <person name="Lutzoni F."/>
            <person name="Magnuson J."/>
            <person name="Mondo S."/>
            <person name="Nolan M."/>
            <person name="Ohm R."/>
            <person name="Pangilinan J."/>
            <person name="Park H.-J."/>
            <person name="Ramirez L."/>
            <person name="Alfaro M."/>
            <person name="Sun H."/>
            <person name="Tritt A."/>
            <person name="Yoshinaga Y."/>
            <person name="Zwiers L.-H."/>
            <person name="Turgeon B."/>
            <person name="Goodwin S."/>
            <person name="Spatafora J."/>
            <person name="Crous P."/>
            <person name="Grigoriev I."/>
        </authorList>
    </citation>
    <scope>NUCLEOTIDE SEQUENCE</scope>
    <source>
        <strain evidence="3">CBS 627.86</strain>
    </source>
</reference>
<keyword evidence="4" id="KW-1185">Reference proteome</keyword>
<dbReference type="GO" id="GO:0015969">
    <property type="term" value="P:guanosine tetraphosphate metabolic process"/>
    <property type="evidence" value="ECO:0007669"/>
    <property type="project" value="InterPro"/>
</dbReference>
<dbReference type="SMART" id="SM00954">
    <property type="entry name" value="RelA_SpoT"/>
    <property type="match status" value="1"/>
</dbReference>
<evidence type="ECO:0000256" key="1">
    <source>
        <dbReference type="SAM" id="MobiDB-lite"/>
    </source>
</evidence>
<dbReference type="CDD" id="cd05399">
    <property type="entry name" value="NT_Rel-Spo_like"/>
    <property type="match status" value="1"/>
</dbReference>
<dbReference type="Gene3D" id="3.30.460.10">
    <property type="entry name" value="Beta Polymerase, domain 2"/>
    <property type="match status" value="1"/>
</dbReference>
<evidence type="ECO:0000313" key="4">
    <source>
        <dbReference type="Proteomes" id="UP000799770"/>
    </source>
</evidence>
<dbReference type="SUPFAM" id="SSF81301">
    <property type="entry name" value="Nucleotidyltransferase"/>
    <property type="match status" value="1"/>
</dbReference>
<accession>A0A6A5Z8C7</accession>